<dbReference type="Gene3D" id="3.90.550.10">
    <property type="entry name" value="Spore Coat Polysaccharide Biosynthesis Protein SpsA, Chain A"/>
    <property type="match status" value="1"/>
</dbReference>
<accession>A0A4Y8PB03</accession>
<proteinExistence type="predicted"/>
<protein>
    <recommendedName>
        <fullName evidence="3">Glycosyltransferase</fullName>
    </recommendedName>
</protein>
<evidence type="ECO:0000313" key="2">
    <source>
        <dbReference type="Proteomes" id="UP000297713"/>
    </source>
</evidence>
<keyword evidence="2" id="KW-1185">Reference proteome</keyword>
<dbReference type="Proteomes" id="UP000297713">
    <property type="component" value="Unassembled WGS sequence"/>
</dbReference>
<evidence type="ECO:0000313" key="1">
    <source>
        <dbReference type="EMBL" id="TFE68015.1"/>
    </source>
</evidence>
<dbReference type="EMBL" id="LXQC01000144">
    <property type="protein sequence ID" value="TFE68015.1"/>
    <property type="molecule type" value="Genomic_DNA"/>
</dbReference>
<dbReference type="SUPFAM" id="SSF53448">
    <property type="entry name" value="Nucleotide-diphospho-sugar transferases"/>
    <property type="match status" value="1"/>
</dbReference>
<name>A0A4Y8PB03_9BACT</name>
<reference evidence="1 2" key="1">
    <citation type="submission" date="2016-05" db="EMBL/GenBank/DDBJ databases">
        <title>Diversity and Homogeneity among Thermoacidophilic Verrucomicrobia Methanotrophs Linked with Geographical Origin.</title>
        <authorList>
            <person name="Erikstad H.-A."/>
            <person name="Smestad N.B."/>
            <person name="Ceballos R.M."/>
            <person name="Birkeland N.-K."/>
        </authorList>
    </citation>
    <scope>NUCLEOTIDE SEQUENCE [LARGE SCALE GENOMIC DNA]</scope>
    <source>
        <strain evidence="1 2">Phi</strain>
    </source>
</reference>
<dbReference type="InterPro" id="IPR029044">
    <property type="entry name" value="Nucleotide-diphossugar_trans"/>
</dbReference>
<evidence type="ECO:0008006" key="3">
    <source>
        <dbReference type="Google" id="ProtNLM"/>
    </source>
</evidence>
<dbReference type="OrthoDB" id="2938920at2"/>
<comment type="caution">
    <text evidence="1">The sequence shown here is derived from an EMBL/GenBank/DDBJ whole genome shotgun (WGS) entry which is preliminary data.</text>
</comment>
<sequence length="234" mass="27243">MNLKGKIGVIGVYYLNRASLIRHLVKILSSSQNWDVEQRWAALGEGEIAPELKAYTLKKGSFWKFSAANQLIQKENSFDYIFLCDDDVELPEGFLDHYMEWVLKYGFDLSQPARSHQSFIDHPFTEKIDGIKARLTRYVEIGPVVCISKRALELLFPFPEFPPSGWGLDYHWPLILQKAGLKLGIIDHVSCIHNFRIPVKYYEQSNPWKEMEYFLSVNPHLKKEEAFQILEVYV</sequence>
<dbReference type="AlphaFoldDB" id="A0A4Y8PB03"/>
<organism evidence="1 2">
    <name type="scientific">Methylacidiphilum caldifontis</name>
    <dbReference type="NCBI Taxonomy" id="2795386"/>
    <lineage>
        <taxon>Bacteria</taxon>
        <taxon>Pseudomonadati</taxon>
        <taxon>Verrucomicrobiota</taxon>
        <taxon>Methylacidiphilae</taxon>
        <taxon>Methylacidiphilales</taxon>
        <taxon>Methylacidiphilaceae</taxon>
        <taxon>Methylacidiphilum (ex Ratnadevi et al. 2023)</taxon>
    </lineage>
</organism>
<dbReference type="RefSeq" id="WP_134440319.1">
    <property type="nucleotide sequence ID" value="NZ_LXQC01000144.1"/>
</dbReference>
<gene>
    <name evidence="1" type="ORF">A7Q10_08765</name>
</gene>